<dbReference type="EMBL" id="AAUW01000012">
    <property type="protein sequence ID" value="EAV42778.1"/>
    <property type="molecule type" value="Genomic_DNA"/>
</dbReference>
<protein>
    <submittedName>
        <fullName evidence="2">Uncharacterized protein</fullName>
    </submittedName>
</protein>
<gene>
    <name evidence="2" type="ORF">SIAM614_15577</name>
</gene>
<accession>A0NW62</accession>
<evidence type="ECO:0000313" key="3">
    <source>
        <dbReference type="Proteomes" id="UP000004848"/>
    </source>
</evidence>
<evidence type="ECO:0000256" key="1">
    <source>
        <dbReference type="SAM" id="MobiDB-lite"/>
    </source>
</evidence>
<dbReference type="AlphaFoldDB" id="A0NW62"/>
<sequence>MVFGSKFAANLDACRDRPLPELEIVARSRGFDEWPENRSWAIGPALRLVSKFVASFEEHPPRTASFSASDDDMSTRIMSAASPPQ</sequence>
<organism evidence="2 3">
    <name type="scientific">Roseibium aggregatum (strain ATCC 25650 / DSM 13394 / JCM 20685 / NBRC 16684 / NCIMB 2208 / IAM 12614 / B1)</name>
    <name type="common">Stappia aggregata</name>
    <dbReference type="NCBI Taxonomy" id="384765"/>
    <lineage>
        <taxon>Bacteria</taxon>
        <taxon>Pseudomonadati</taxon>
        <taxon>Pseudomonadota</taxon>
        <taxon>Alphaproteobacteria</taxon>
        <taxon>Hyphomicrobiales</taxon>
        <taxon>Stappiaceae</taxon>
        <taxon>Roseibium</taxon>
    </lineage>
</organism>
<feature type="region of interest" description="Disordered" evidence="1">
    <location>
        <begin position="60"/>
        <end position="85"/>
    </location>
</feature>
<proteinExistence type="predicted"/>
<evidence type="ECO:0000313" key="2">
    <source>
        <dbReference type="EMBL" id="EAV42778.1"/>
    </source>
</evidence>
<dbReference type="Proteomes" id="UP000004848">
    <property type="component" value="Unassembled WGS sequence"/>
</dbReference>
<name>A0NW62_ROSAI</name>
<reference evidence="2 3" key="1">
    <citation type="submission" date="2006-05" db="EMBL/GenBank/DDBJ databases">
        <authorList>
            <person name="King G."/>
            <person name="Ferriera S."/>
            <person name="Johnson J."/>
            <person name="Kravitz S."/>
            <person name="Beeson K."/>
            <person name="Sutton G."/>
            <person name="Rogers Y.-H."/>
            <person name="Friedman R."/>
            <person name="Frazier M."/>
            <person name="Venter J.C."/>
        </authorList>
    </citation>
    <scope>NUCLEOTIDE SEQUENCE [LARGE SCALE GENOMIC DNA]</scope>
    <source>
        <strain evidence="3">ATCC 25650 / DSM 13394 / JCM 20685 / NBRC 16684 / NCIMB 2208 / IAM 12614 / B1</strain>
    </source>
</reference>
<comment type="caution">
    <text evidence="2">The sequence shown here is derived from an EMBL/GenBank/DDBJ whole genome shotgun (WGS) entry which is preliminary data.</text>
</comment>